<dbReference type="PROSITE" id="PS51354">
    <property type="entry name" value="GLUTAREDOXIN_2"/>
    <property type="match status" value="1"/>
</dbReference>
<dbReference type="PANTHER" id="PTHR45694">
    <property type="entry name" value="GLUTAREDOXIN 2"/>
    <property type="match status" value="1"/>
</dbReference>
<dbReference type="InterPro" id="IPR036249">
    <property type="entry name" value="Thioredoxin-like_sf"/>
</dbReference>
<comment type="function">
    <text evidence="8">Glutathione-dependent oxidoreductase that facilitates the maintenance of mitochondrial redox homeostasis upon induction of apoptosis by oxidative stress. Involved in response to hydrogen peroxide and regulation of apoptosis caused by oxidative stress. Acts as a very efficient catalyst of monothiol reactions because of its high affinity for protein glutathione-mixed disulfides. Can receive electrons not only from glutathione (GSH), but also from thioredoxin reductase supporting both monothiol and dithiol reactions. Efficiently catalyzes both glutathionylation and deglutathionylation of mitochondrial complex I, which in turn regulates the superoxide production by the complex. Overexpression decreases the susceptibility to apoptosis and prevents loss of cardiolipin and cytochrome c release.</text>
</comment>
<keyword evidence="3" id="KW-0813">Transport</keyword>
<evidence type="ECO:0000313" key="13">
    <source>
        <dbReference type="Proteomes" id="UP000677054"/>
    </source>
</evidence>
<keyword evidence="13" id="KW-1185">Reference proteome</keyword>
<evidence type="ECO:0000256" key="5">
    <source>
        <dbReference type="ARBA" id="ARBA00023157"/>
    </source>
</evidence>
<keyword evidence="5" id="KW-1015">Disulfide bond</keyword>
<dbReference type="InterPro" id="IPR014025">
    <property type="entry name" value="Glutaredoxin_subgr"/>
</dbReference>
<evidence type="ECO:0000256" key="1">
    <source>
        <dbReference type="ARBA" id="ARBA00002549"/>
    </source>
</evidence>
<dbReference type="SUPFAM" id="SSF52833">
    <property type="entry name" value="Thioredoxin-like"/>
    <property type="match status" value="1"/>
</dbReference>
<reference evidence="12" key="1">
    <citation type="submission" date="2020-11" db="EMBL/GenBank/DDBJ databases">
        <authorList>
            <person name="Tran Van P."/>
        </authorList>
    </citation>
    <scope>NUCLEOTIDE SEQUENCE</scope>
</reference>
<dbReference type="Proteomes" id="UP000677054">
    <property type="component" value="Unassembled WGS sequence"/>
</dbReference>
<dbReference type="PANTHER" id="PTHR45694:SF5">
    <property type="entry name" value="GLUTAREDOXIN 2"/>
    <property type="match status" value="1"/>
</dbReference>
<dbReference type="EMBL" id="LR899555">
    <property type="protein sequence ID" value="CAD7240519.1"/>
    <property type="molecule type" value="Genomic_DNA"/>
</dbReference>
<keyword evidence="6" id="KW-0318">Glutathionylation</keyword>
<dbReference type="PRINTS" id="PR00160">
    <property type="entry name" value="GLUTAREDOXIN"/>
</dbReference>
<comment type="subunit">
    <text evidence="9">Monomer; active form. Homodimer; inactive form. The homodimer is probably linked by 1 2Fe-2S cluster.</text>
</comment>
<dbReference type="Gene3D" id="3.40.30.10">
    <property type="entry name" value="Glutaredoxin"/>
    <property type="match status" value="1"/>
</dbReference>
<evidence type="ECO:0000313" key="12">
    <source>
        <dbReference type="EMBL" id="CAD7240519.1"/>
    </source>
</evidence>
<dbReference type="GO" id="GO:0015038">
    <property type="term" value="F:glutathione disulfide oxidoreductase activity"/>
    <property type="evidence" value="ECO:0007669"/>
    <property type="project" value="TreeGrafter"/>
</dbReference>
<comment type="similarity">
    <text evidence="2">Belongs to the glutaredoxin family.</text>
</comment>
<dbReference type="PROSITE" id="PS00195">
    <property type="entry name" value="GLUTAREDOXIN_1"/>
    <property type="match status" value="1"/>
</dbReference>
<dbReference type="Pfam" id="PF00462">
    <property type="entry name" value="Glutaredoxin"/>
    <property type="match status" value="1"/>
</dbReference>
<name>A0A7R8WYU2_9CRUS</name>
<dbReference type="FunFam" id="3.40.30.10:FF:000026">
    <property type="entry name" value="Glutaredoxin 2"/>
    <property type="match status" value="1"/>
</dbReference>
<feature type="domain" description="Glutaredoxin" evidence="11">
    <location>
        <begin position="29"/>
        <end position="91"/>
    </location>
</feature>
<dbReference type="CDD" id="cd03419">
    <property type="entry name" value="GRX_GRXh_1_2_like"/>
    <property type="match status" value="1"/>
</dbReference>
<evidence type="ECO:0000259" key="11">
    <source>
        <dbReference type="Pfam" id="PF00462"/>
    </source>
</evidence>
<dbReference type="InterPro" id="IPR011899">
    <property type="entry name" value="Glutaredoxin_euk/vir"/>
</dbReference>
<dbReference type="GO" id="GO:0005737">
    <property type="term" value="C:cytoplasm"/>
    <property type="evidence" value="ECO:0007669"/>
    <property type="project" value="TreeGrafter"/>
</dbReference>
<dbReference type="EMBL" id="CAJPEV010000038">
    <property type="protein sequence ID" value="CAG0879334.1"/>
    <property type="molecule type" value="Genomic_DNA"/>
</dbReference>
<organism evidence="12">
    <name type="scientific">Darwinula stevensoni</name>
    <dbReference type="NCBI Taxonomy" id="69355"/>
    <lineage>
        <taxon>Eukaryota</taxon>
        <taxon>Metazoa</taxon>
        <taxon>Ecdysozoa</taxon>
        <taxon>Arthropoda</taxon>
        <taxon>Crustacea</taxon>
        <taxon>Oligostraca</taxon>
        <taxon>Ostracoda</taxon>
        <taxon>Podocopa</taxon>
        <taxon>Podocopida</taxon>
        <taxon>Darwinulocopina</taxon>
        <taxon>Darwinuloidea</taxon>
        <taxon>Darwinulidae</taxon>
        <taxon>Darwinula</taxon>
    </lineage>
</organism>
<dbReference type="InterPro" id="IPR002109">
    <property type="entry name" value="Glutaredoxin"/>
</dbReference>
<comment type="function">
    <text evidence="1">Has a glutathione-disulfide oxidoreductase activity in the presence of NADPH and glutathione reductase. Reduces low molecular weight disulfides and proteins.</text>
</comment>
<dbReference type="OrthoDB" id="418495at2759"/>
<dbReference type="NCBIfam" id="TIGR02180">
    <property type="entry name" value="GRX_euk"/>
    <property type="match status" value="1"/>
</dbReference>
<evidence type="ECO:0000256" key="9">
    <source>
        <dbReference type="ARBA" id="ARBA00038558"/>
    </source>
</evidence>
<evidence type="ECO:0000256" key="4">
    <source>
        <dbReference type="ARBA" id="ARBA00022982"/>
    </source>
</evidence>
<gene>
    <name evidence="12" type="ORF">DSTB1V02_LOCUS540</name>
</gene>
<keyword evidence="4" id="KW-0249">Electron transport</keyword>
<evidence type="ECO:0000256" key="10">
    <source>
        <dbReference type="ARBA" id="ARBA00039819"/>
    </source>
</evidence>
<dbReference type="GO" id="GO:0034599">
    <property type="term" value="P:cellular response to oxidative stress"/>
    <property type="evidence" value="ECO:0007669"/>
    <property type="project" value="TreeGrafter"/>
</dbReference>
<accession>A0A7R8WYU2</accession>
<evidence type="ECO:0000256" key="3">
    <source>
        <dbReference type="ARBA" id="ARBA00022448"/>
    </source>
</evidence>
<dbReference type="AlphaFoldDB" id="A0A7R8WYU2"/>
<proteinExistence type="inferred from homology"/>
<evidence type="ECO:0000256" key="8">
    <source>
        <dbReference type="ARBA" id="ARBA00037470"/>
    </source>
</evidence>
<evidence type="ECO:0000256" key="2">
    <source>
        <dbReference type="ARBA" id="ARBA00007787"/>
    </source>
</evidence>
<evidence type="ECO:0000256" key="6">
    <source>
        <dbReference type="ARBA" id="ARBA00023206"/>
    </source>
</evidence>
<sequence>MGTASSQLDPEVTEKVSRDVNDLISKHRVVIFAKNICPYCHMAKNVFIEMNEAYHWVDLSKRPDGREMQYFLADLTGQSTVPRVFVNGKCIGGGQETQELYKKGILQNLLNQS</sequence>
<dbReference type="InterPro" id="IPR011767">
    <property type="entry name" value="GLR_AS"/>
</dbReference>
<protein>
    <recommendedName>
        <fullName evidence="10">Glutaredoxin-2, mitochondrial</fullName>
    </recommendedName>
</protein>
<keyword evidence="7" id="KW-0676">Redox-active center</keyword>
<evidence type="ECO:0000256" key="7">
    <source>
        <dbReference type="ARBA" id="ARBA00023284"/>
    </source>
</evidence>